<dbReference type="RefSeq" id="WP_256539317.1">
    <property type="nucleotide sequence ID" value="NZ_JANHOH010000002.1"/>
</dbReference>
<dbReference type="Gene3D" id="1.10.10.10">
    <property type="entry name" value="Winged helix-like DNA-binding domain superfamily/Winged helix DNA-binding domain"/>
    <property type="match status" value="1"/>
</dbReference>
<name>A0ABT1T3T1_9SPHI</name>
<accession>A0ABT1T3T1</accession>
<dbReference type="InterPro" id="IPR036388">
    <property type="entry name" value="WH-like_DNA-bd_sf"/>
</dbReference>
<reference evidence="1 2" key="1">
    <citation type="submission" date="2022-07" db="EMBL/GenBank/DDBJ databases">
        <title>Mucilaginibacter sp. JC4.</title>
        <authorList>
            <person name="Le V."/>
            <person name="Ko S.-R."/>
            <person name="Ahn C.-Y."/>
            <person name="Oh H.-M."/>
        </authorList>
    </citation>
    <scope>NUCLEOTIDE SEQUENCE [LARGE SCALE GENOMIC DNA]</scope>
    <source>
        <strain evidence="1 2">JC4</strain>
    </source>
</reference>
<evidence type="ECO:0000313" key="2">
    <source>
        <dbReference type="Proteomes" id="UP001204376"/>
    </source>
</evidence>
<evidence type="ECO:0000313" key="1">
    <source>
        <dbReference type="EMBL" id="MCQ6959128.1"/>
    </source>
</evidence>
<comment type="caution">
    <text evidence="1">The sequence shown here is derived from an EMBL/GenBank/DDBJ whole genome shotgun (WGS) entry which is preliminary data.</text>
</comment>
<dbReference type="Proteomes" id="UP001204376">
    <property type="component" value="Unassembled WGS sequence"/>
</dbReference>
<organism evidence="1 2">
    <name type="scientific">Mucilaginibacter aquariorum</name>
    <dbReference type="NCBI Taxonomy" id="2967225"/>
    <lineage>
        <taxon>Bacteria</taxon>
        <taxon>Pseudomonadati</taxon>
        <taxon>Bacteroidota</taxon>
        <taxon>Sphingobacteriia</taxon>
        <taxon>Sphingobacteriales</taxon>
        <taxon>Sphingobacteriaceae</taxon>
        <taxon>Mucilaginibacter</taxon>
    </lineage>
</organism>
<dbReference type="SUPFAM" id="SSF46785">
    <property type="entry name" value="Winged helix' DNA-binding domain"/>
    <property type="match status" value="1"/>
</dbReference>
<sequence>MQFLLSKKFQRLTRLYHTIIARDLPELPFDNLIEILLVIHQRLTNNTHTQFAEILNLDKSRVSIHVEYLNTHGFTKTEINPEDQRQHLTFLTPKGEAAVAKIEEVIARVNKVINQDLSLVQLNIFYTVIRQMEHNLLTNLD</sequence>
<gene>
    <name evidence="1" type="ORF">NPE20_14220</name>
</gene>
<protein>
    <submittedName>
        <fullName evidence="1">MarR family winged helix-turn-helix transcriptional regulator</fullName>
    </submittedName>
</protein>
<dbReference type="InterPro" id="IPR036390">
    <property type="entry name" value="WH_DNA-bd_sf"/>
</dbReference>
<proteinExistence type="predicted"/>
<dbReference type="EMBL" id="JANHOH010000002">
    <property type="protein sequence ID" value="MCQ6959128.1"/>
    <property type="molecule type" value="Genomic_DNA"/>
</dbReference>
<keyword evidence="2" id="KW-1185">Reference proteome</keyword>